<dbReference type="Gene3D" id="1.10.3210.30">
    <property type="match status" value="1"/>
</dbReference>
<gene>
    <name evidence="2" type="ORF">ENT99_05890</name>
    <name evidence="3" type="ORF">ENU31_00655</name>
</gene>
<dbReference type="EMBL" id="DTAU01000112">
    <property type="protein sequence ID" value="HFQ79213.1"/>
    <property type="molecule type" value="Genomic_DNA"/>
</dbReference>
<reference evidence="3" key="1">
    <citation type="journal article" date="2020" name="mSystems">
        <title>Genome- and Community-Level Interaction Insights into Carbon Utilization and Element Cycling Functions of Hydrothermarchaeota in Hydrothermal Sediment.</title>
        <authorList>
            <person name="Zhou Z."/>
            <person name="Liu Y."/>
            <person name="Xu W."/>
            <person name="Pan J."/>
            <person name="Luo Z.H."/>
            <person name="Li M."/>
        </authorList>
    </citation>
    <scope>NUCLEOTIDE SEQUENCE [LARGE SCALE GENOMIC DNA]</scope>
    <source>
        <strain evidence="2">SpSt-629</strain>
        <strain evidence="3">SpSt-658</strain>
    </source>
</reference>
<name>A0A7C4D008_9CREN</name>
<dbReference type="CDD" id="cd10013">
    <property type="entry name" value="Cas3''_I"/>
    <property type="match status" value="1"/>
</dbReference>
<dbReference type="InterPro" id="IPR038257">
    <property type="entry name" value="CRISPR-assoc_Cas3_HD_sf"/>
</dbReference>
<accession>A0A7C4D008</accession>
<evidence type="ECO:0000313" key="2">
    <source>
        <dbReference type="EMBL" id="HFQ79213.1"/>
    </source>
</evidence>
<evidence type="ECO:0000313" key="3">
    <source>
        <dbReference type="EMBL" id="HGM06907.1"/>
    </source>
</evidence>
<dbReference type="SUPFAM" id="SSF109604">
    <property type="entry name" value="HD-domain/PDEase-like"/>
    <property type="match status" value="1"/>
</dbReference>
<comment type="caution">
    <text evidence="3">The sequence shown here is derived from an EMBL/GenBank/DDBJ whole genome shotgun (WGS) entry which is preliminary data.</text>
</comment>
<feature type="domain" description="HD" evidence="1">
    <location>
        <begin position="40"/>
        <end position="131"/>
    </location>
</feature>
<dbReference type="EMBL" id="DTCA01000026">
    <property type="protein sequence ID" value="HGM06907.1"/>
    <property type="molecule type" value="Genomic_DNA"/>
</dbReference>
<organism evidence="3">
    <name type="scientific">Ignisphaera aggregans</name>
    <dbReference type="NCBI Taxonomy" id="334771"/>
    <lineage>
        <taxon>Archaea</taxon>
        <taxon>Thermoproteota</taxon>
        <taxon>Thermoprotei</taxon>
        <taxon>Desulfurococcales</taxon>
        <taxon>Desulfurococcaceae</taxon>
        <taxon>Ignisphaera</taxon>
    </lineage>
</organism>
<sequence>MNQDTCCAYFKENVCIESYTTHIKRSLALWSYLKRYYIKSIKRLLWIEVDPVEIALLFHDVGKLVEAYRKNRERFRHEIIGSYVVYKVLENLGFDERTRAVVSLAVLLHHEPLIFSAYISRLGERYITISVIKKVIDESDLTIYCSSHLSNMLKELVNYVTDLDDVLKEKIVNVGIDVLSNLNTRKNDILKVIKTIIVKASIGDSIELHKTRAKVAGLLHPLVVSDSVAAHIGRSLCQHDKESSEGTWVVRRALGLDQPKIQDNKTLEPLQAEILEKEKLENSLC</sequence>
<protein>
    <submittedName>
        <fullName evidence="3">HD domain-containing protein</fullName>
    </submittedName>
</protein>
<dbReference type="Pfam" id="PF01966">
    <property type="entry name" value="HD"/>
    <property type="match status" value="1"/>
</dbReference>
<evidence type="ECO:0000259" key="1">
    <source>
        <dbReference type="Pfam" id="PF01966"/>
    </source>
</evidence>
<proteinExistence type="predicted"/>
<dbReference type="AlphaFoldDB" id="A0A7C4D008"/>
<dbReference type="InterPro" id="IPR006674">
    <property type="entry name" value="HD_domain"/>
</dbReference>